<dbReference type="EMBL" id="BK016155">
    <property type="protein sequence ID" value="DAF98814.1"/>
    <property type="molecule type" value="Genomic_DNA"/>
</dbReference>
<organism evidence="1">
    <name type="scientific">Podoviridae sp. ctLPy3</name>
    <dbReference type="NCBI Taxonomy" id="2825244"/>
    <lineage>
        <taxon>Viruses</taxon>
        <taxon>Duplodnaviria</taxon>
        <taxon>Heunggongvirae</taxon>
        <taxon>Uroviricota</taxon>
        <taxon>Caudoviricetes</taxon>
    </lineage>
</organism>
<reference evidence="1" key="1">
    <citation type="journal article" date="2021" name="Proc. Natl. Acad. Sci. U.S.A.">
        <title>A Catalog of Tens of Thousands of Viruses from Human Metagenomes Reveals Hidden Associations with Chronic Diseases.</title>
        <authorList>
            <person name="Tisza M.J."/>
            <person name="Buck C.B."/>
        </authorList>
    </citation>
    <scope>NUCLEOTIDE SEQUENCE</scope>
    <source>
        <strain evidence="1">CtLPy3</strain>
    </source>
</reference>
<protein>
    <submittedName>
        <fullName evidence="1">Uncharacterized protein</fullName>
    </submittedName>
</protein>
<sequence>MQLLLLYLYSLYSCIFVSTKESLSHHSVKLPSI</sequence>
<evidence type="ECO:0000313" key="1">
    <source>
        <dbReference type="EMBL" id="DAF98814.1"/>
    </source>
</evidence>
<proteinExistence type="predicted"/>
<accession>A0A8S5UWS3</accession>
<name>A0A8S5UWS3_9CAUD</name>